<dbReference type="PANTHER" id="PTHR30246:SF1">
    <property type="entry name" value="2-DEHYDRO-3-DEOXY-6-PHOSPHOGALACTONATE ALDOLASE-RELATED"/>
    <property type="match status" value="1"/>
</dbReference>
<dbReference type="PANTHER" id="PTHR30246">
    <property type="entry name" value="2-KETO-3-DEOXY-6-PHOSPHOGLUCONATE ALDOLASE"/>
    <property type="match status" value="1"/>
</dbReference>
<keyword evidence="5" id="KW-0119">Carbohydrate metabolism</keyword>
<sequence>MEPDRTLKKIEDLGLLAVVRGESRAAALEVVGALVEGGVLGIEITFTTPEAPQVIRDLDAEYGDDILLGAGTVVTHEQVDQAAEAGSTFLVSPGCDPELLPAMLGTGFLVLPGVLTPSEVMLARRLGAPAVKLFPGSSGGPSYLKALLGPFPDVSFVPTGGVSVDNVPDWFAAGALAVGAGSALAPASLAGRDRGEVVENARRFAEAASAAKKR</sequence>
<evidence type="ECO:0000256" key="4">
    <source>
        <dbReference type="ARBA" id="ARBA00023239"/>
    </source>
</evidence>
<dbReference type="NCBIfam" id="TIGR01182">
    <property type="entry name" value="eda"/>
    <property type="match status" value="1"/>
</dbReference>
<evidence type="ECO:0000313" key="6">
    <source>
        <dbReference type="EMBL" id="CAA9444163.1"/>
    </source>
</evidence>
<protein>
    <submittedName>
        <fullName evidence="6">4-hydroxy-2-oxoglutarate aldolase @ 2-dehydro-3-deoxyphosphogluconate aldolase</fullName>
        <ecNumber evidence="6">4.1.2.14</ecNumber>
        <ecNumber evidence="6">4.1.3.16</ecNumber>
    </submittedName>
</protein>
<dbReference type="InterPro" id="IPR013785">
    <property type="entry name" value="Aldolase_TIM"/>
</dbReference>
<dbReference type="Gene3D" id="3.20.20.70">
    <property type="entry name" value="Aldolase class I"/>
    <property type="match status" value="1"/>
</dbReference>
<dbReference type="Pfam" id="PF01081">
    <property type="entry name" value="Aldolase"/>
    <property type="match status" value="1"/>
</dbReference>
<proteinExistence type="inferred from homology"/>
<dbReference type="AlphaFoldDB" id="A0A6J4QGC3"/>
<dbReference type="EC" id="4.1.2.14" evidence="6"/>
<name>A0A6J4QGC3_9ACTN</name>
<dbReference type="CDD" id="cd00452">
    <property type="entry name" value="KDPG_aldolase"/>
    <property type="match status" value="1"/>
</dbReference>
<keyword evidence="4 6" id="KW-0456">Lyase</keyword>
<comment type="similarity">
    <text evidence="2">Belongs to the KHG/KDPG aldolase family.</text>
</comment>
<dbReference type="InterPro" id="IPR000887">
    <property type="entry name" value="Aldlse_KDPG_KHG"/>
</dbReference>
<organism evidence="6">
    <name type="scientific">uncultured Rubrobacteraceae bacterium</name>
    <dbReference type="NCBI Taxonomy" id="349277"/>
    <lineage>
        <taxon>Bacteria</taxon>
        <taxon>Bacillati</taxon>
        <taxon>Actinomycetota</taxon>
        <taxon>Rubrobacteria</taxon>
        <taxon>Rubrobacterales</taxon>
        <taxon>Rubrobacteraceae</taxon>
        <taxon>environmental samples</taxon>
    </lineage>
</organism>
<gene>
    <name evidence="6" type="ORF">AVDCRST_MAG02-51</name>
</gene>
<evidence type="ECO:0000256" key="1">
    <source>
        <dbReference type="ARBA" id="ARBA00004761"/>
    </source>
</evidence>
<evidence type="ECO:0000256" key="5">
    <source>
        <dbReference type="ARBA" id="ARBA00023277"/>
    </source>
</evidence>
<reference evidence="6" key="1">
    <citation type="submission" date="2020-02" db="EMBL/GenBank/DDBJ databases">
        <authorList>
            <person name="Meier V. D."/>
        </authorList>
    </citation>
    <scope>NUCLEOTIDE SEQUENCE</scope>
    <source>
        <strain evidence="6">AVDCRST_MAG02</strain>
    </source>
</reference>
<dbReference type="EC" id="4.1.3.16" evidence="6"/>
<evidence type="ECO:0000256" key="2">
    <source>
        <dbReference type="ARBA" id="ARBA00006906"/>
    </source>
</evidence>
<dbReference type="GO" id="GO:0008700">
    <property type="term" value="F:(R,S)-4-hydroxy-2-oxoglutarate aldolase activity"/>
    <property type="evidence" value="ECO:0007669"/>
    <property type="project" value="UniProtKB-EC"/>
</dbReference>
<dbReference type="GO" id="GO:0008675">
    <property type="term" value="F:2-dehydro-3-deoxy-phosphogluconate aldolase activity"/>
    <property type="evidence" value="ECO:0007669"/>
    <property type="project" value="UniProtKB-EC"/>
</dbReference>
<comment type="pathway">
    <text evidence="1">Carbohydrate acid metabolism.</text>
</comment>
<dbReference type="EMBL" id="CADCVH010000005">
    <property type="protein sequence ID" value="CAA9444163.1"/>
    <property type="molecule type" value="Genomic_DNA"/>
</dbReference>
<dbReference type="SUPFAM" id="SSF51569">
    <property type="entry name" value="Aldolase"/>
    <property type="match status" value="1"/>
</dbReference>
<evidence type="ECO:0000256" key="3">
    <source>
        <dbReference type="ARBA" id="ARBA00011233"/>
    </source>
</evidence>
<accession>A0A6J4QGC3</accession>
<comment type="subunit">
    <text evidence="3">Homotrimer.</text>
</comment>